<dbReference type="NCBIfam" id="TIGR01563">
    <property type="entry name" value="gp16_SPP1"/>
    <property type="match status" value="1"/>
</dbReference>
<reference evidence="1 2" key="1">
    <citation type="submission" date="2014-12" db="EMBL/GenBank/DDBJ databases">
        <title>Partial genome sequence of Streptococcus constellatus KCOM 1650 (= ChDC B144).</title>
        <authorList>
            <person name="Kook J.-K."/>
            <person name="Park S.-N."/>
            <person name="Lim Y.K."/>
            <person name="Jo E."/>
        </authorList>
    </citation>
    <scope>NUCLEOTIDE SEQUENCE [LARGE SCALE GENOMIC DNA]</scope>
    <source>
        <strain evidence="1 2">KCOM 1650</strain>
    </source>
</reference>
<dbReference type="AlphaFoldDB" id="A0A0C1KG49"/>
<proteinExistence type="predicted"/>
<dbReference type="RefSeq" id="WP_039677495.1">
    <property type="nucleotide sequence ID" value="NZ_JWIY01000002.1"/>
</dbReference>
<organism evidence="1 2">
    <name type="scientific">Streptococcus constellatus</name>
    <dbReference type="NCBI Taxonomy" id="76860"/>
    <lineage>
        <taxon>Bacteria</taxon>
        <taxon>Bacillati</taxon>
        <taxon>Bacillota</taxon>
        <taxon>Bacilli</taxon>
        <taxon>Lactobacillales</taxon>
        <taxon>Streptococcaceae</taxon>
        <taxon>Streptococcus</taxon>
        <taxon>Streptococcus anginosus group</taxon>
    </lineage>
</organism>
<evidence type="ECO:0000313" key="2">
    <source>
        <dbReference type="Proteomes" id="UP000031339"/>
    </source>
</evidence>
<evidence type="ECO:0000313" key="1">
    <source>
        <dbReference type="EMBL" id="KIC77872.1"/>
    </source>
</evidence>
<protein>
    <submittedName>
        <fullName evidence="1">Phage head-tail adaptor</fullName>
    </submittedName>
</protein>
<accession>A0A0C1KG49</accession>
<gene>
    <name evidence="1" type="ORF">RN79_06670</name>
</gene>
<dbReference type="EMBL" id="JWIY01000002">
    <property type="protein sequence ID" value="KIC77872.1"/>
    <property type="molecule type" value="Genomic_DNA"/>
</dbReference>
<dbReference type="Proteomes" id="UP000031339">
    <property type="component" value="Unassembled WGS sequence"/>
</dbReference>
<dbReference type="InterPro" id="IPR008767">
    <property type="entry name" value="Phage_SPP1_head-tail_adaptor"/>
</dbReference>
<name>A0A0C1KG49_STRCV</name>
<comment type="caution">
    <text evidence="1">The sequence shown here is derived from an EMBL/GenBank/DDBJ whole genome shotgun (WGS) entry which is preliminary data.</text>
</comment>
<dbReference type="OrthoDB" id="2051942at2"/>
<sequence length="108" mass="12593">MAWNDSVVLIGKVVTEEDDLLQPIFSETKYEILCNKRSLTRSEFYFASQAGLKPSMVLEVHSFEYKNQNYLEFNGKCYKVLKTFDKSPEIIELTCEAIFEEMESTDEQ</sequence>